<organism evidence="1 2">
    <name type="scientific">Mycobacterium intracellulare</name>
    <dbReference type="NCBI Taxonomy" id="1767"/>
    <lineage>
        <taxon>Bacteria</taxon>
        <taxon>Bacillati</taxon>
        <taxon>Actinomycetota</taxon>
        <taxon>Actinomycetes</taxon>
        <taxon>Mycobacteriales</taxon>
        <taxon>Mycobacteriaceae</taxon>
        <taxon>Mycobacterium</taxon>
        <taxon>Mycobacterium avium complex (MAC)</taxon>
    </lineage>
</organism>
<evidence type="ECO:0000313" key="1">
    <source>
        <dbReference type="EMBL" id="MDV7014226.1"/>
    </source>
</evidence>
<comment type="caution">
    <text evidence="1">The sequence shown here is derived from an EMBL/GenBank/DDBJ whole genome shotgun (WGS) entry which is preliminary data.</text>
</comment>
<dbReference type="RefSeq" id="WP_317728723.1">
    <property type="nucleotide sequence ID" value="NZ_JAWLLC010000033.1"/>
</dbReference>
<proteinExistence type="predicted"/>
<dbReference type="AlphaFoldDB" id="A0AAE4RJP9"/>
<dbReference type="EMBL" id="JAWLLD010000021">
    <property type="protein sequence ID" value="MDV7014226.1"/>
    <property type="molecule type" value="Genomic_DNA"/>
</dbReference>
<evidence type="ECO:0008006" key="3">
    <source>
        <dbReference type="Google" id="ProtNLM"/>
    </source>
</evidence>
<sequence length="101" mass="10802">MSYKVVAPLVLAKDREGKTHHRYAEEVIEWLPPDQAAHFLDTGLVVKVGGAAESANGGDGGPDKPKQVAPKADWVDFAVANGLTEDEAEAMTKAELIEQFG</sequence>
<protein>
    <recommendedName>
        <fullName evidence="3">Head-to-tail connector protein</fullName>
    </recommendedName>
</protein>
<evidence type="ECO:0000313" key="2">
    <source>
        <dbReference type="Proteomes" id="UP001187143"/>
    </source>
</evidence>
<gene>
    <name evidence="1" type="ORF">R4F53_18215</name>
</gene>
<name>A0AAE4RJP9_MYCIT</name>
<reference evidence="1" key="1">
    <citation type="submission" date="2023-10" db="EMBL/GenBank/DDBJ databases">
        <title>Characterization and genome sequence of Mycobacterium intracellulare ABSURDO, a novel pathogenic isolate with three colony morphotypes that vary in growth and acid-fastness.</title>
        <authorList>
            <person name="Jude B.A."/>
            <person name="Robinson R.T."/>
        </authorList>
    </citation>
    <scope>NUCLEOTIDE SEQUENCE</scope>
    <source>
        <strain evidence="1">ABSURDO Component B</strain>
    </source>
</reference>
<dbReference type="Proteomes" id="UP001187143">
    <property type="component" value="Unassembled WGS sequence"/>
</dbReference>
<accession>A0AAE4RJP9</accession>